<evidence type="ECO:0008006" key="3">
    <source>
        <dbReference type="Google" id="ProtNLM"/>
    </source>
</evidence>
<evidence type="ECO:0000313" key="1">
    <source>
        <dbReference type="EMBL" id="MFC6999896.1"/>
    </source>
</evidence>
<dbReference type="RefSeq" id="WP_066622150.1">
    <property type="nucleotide sequence ID" value="NZ_JBHSYQ010000016.1"/>
</dbReference>
<gene>
    <name evidence="1" type="ORF">ACFQHR_19830</name>
</gene>
<accession>A0ABW2DUH8</accession>
<organism evidence="1 2">
    <name type="scientific">Rufibacter roseus</name>
    <dbReference type="NCBI Taxonomy" id="1567108"/>
    <lineage>
        <taxon>Bacteria</taxon>
        <taxon>Pseudomonadati</taxon>
        <taxon>Bacteroidota</taxon>
        <taxon>Cytophagia</taxon>
        <taxon>Cytophagales</taxon>
        <taxon>Hymenobacteraceae</taxon>
        <taxon>Rufibacter</taxon>
    </lineage>
</organism>
<sequence>MTLEKTTSEPLVAIPENFNLKEFITKNSTNGIKPFKENILLYFMGLLTSVPSQDFDLITESGYVRLSSKLLQGIAHNYLQYIDYMVKYRLIDRMEQYQKAGMQTMRGGKVVTLEGKCMGYRFMPHYQTKVKYVALKDQSFIKRLSSKAEAKTDGKDVYPFLHRWLNDKRLNIDIEGAEKFFMVNLGIEGNAYPEPNARMKFNAYMHPLRMLREGNGNFTFTIDETGRRLHTPFTYMKREAKQFITWGKDKRKLVSLDIKNSQPYLLLGLLSGSLYGLDKEFTGALNNLRETRADYPSLADRKLNLKSFNNSAKAFLDRISMLDNSSSSNRASSKSVSMSFTTPFSLKCLHSDYQSIIGHVFLRSSSSMSSNISSSIMLVDMFSNDMKNNDSSVLEDIIRYREGVTDGSFYPNLRKCFEEELGVPYSSMRAFKDEVLAVLYSKVNAGAYLNERKRIFAKHYPTVIAFLDLLKGKNFLGEKSYTLPVTLLQRLESHMMLDRIGKRIVSEKCNCPMFFIHDNLVVLEEYEEFATRIIKEEMEKCIGIAPMVNVEPWAGKEL</sequence>
<keyword evidence="2" id="KW-1185">Reference proteome</keyword>
<comment type="caution">
    <text evidence="1">The sequence shown here is derived from an EMBL/GenBank/DDBJ whole genome shotgun (WGS) entry which is preliminary data.</text>
</comment>
<evidence type="ECO:0000313" key="2">
    <source>
        <dbReference type="Proteomes" id="UP001596405"/>
    </source>
</evidence>
<protein>
    <recommendedName>
        <fullName evidence="3">DNA-directed DNA polymerase family A palm domain-containing protein</fullName>
    </recommendedName>
</protein>
<name>A0ABW2DUH8_9BACT</name>
<dbReference type="EMBL" id="JBHSYQ010000016">
    <property type="protein sequence ID" value="MFC6999896.1"/>
    <property type="molecule type" value="Genomic_DNA"/>
</dbReference>
<dbReference type="Proteomes" id="UP001596405">
    <property type="component" value="Unassembled WGS sequence"/>
</dbReference>
<proteinExistence type="predicted"/>
<reference evidence="2" key="1">
    <citation type="journal article" date="2019" name="Int. J. Syst. Evol. Microbiol.">
        <title>The Global Catalogue of Microorganisms (GCM) 10K type strain sequencing project: providing services to taxonomists for standard genome sequencing and annotation.</title>
        <authorList>
            <consortium name="The Broad Institute Genomics Platform"/>
            <consortium name="The Broad Institute Genome Sequencing Center for Infectious Disease"/>
            <person name="Wu L."/>
            <person name="Ma J."/>
        </authorList>
    </citation>
    <scope>NUCLEOTIDE SEQUENCE [LARGE SCALE GENOMIC DNA]</scope>
    <source>
        <strain evidence="2">CGMCC 4.7393</strain>
    </source>
</reference>